<dbReference type="PRINTS" id="PR00081">
    <property type="entry name" value="GDHRDH"/>
</dbReference>
<dbReference type="GO" id="GO:0016491">
    <property type="term" value="F:oxidoreductase activity"/>
    <property type="evidence" value="ECO:0007669"/>
    <property type="project" value="UniProtKB-KW"/>
</dbReference>
<evidence type="ECO:0000313" key="3">
    <source>
        <dbReference type="EMBL" id="CDX50295.1"/>
    </source>
</evidence>
<dbReference type="SUPFAM" id="SSF51735">
    <property type="entry name" value="NAD(P)-binding Rossmann-fold domains"/>
    <property type="match status" value="1"/>
</dbReference>
<dbReference type="Proteomes" id="UP000182888">
    <property type="component" value="Unassembled WGS sequence"/>
</dbReference>
<sequence>MELKDKTILITGSTDGVGRVVAERLGAAGARVLVHGRDAGRGKATVAAIEAKGGKAEFLAADLASLAEVRRLAEAVLARTDRLDILINNAGVGTGGQGAKRQISADGYELRFAVNYLAGFLLTSELLPLLKASAPARIVNVASAGQQAIDFDDVMLTHGYSGVRAYCQSKLAQILFTVDLAEQLEGTGVTVNALHPASYMDTTMVRQAGVTPWSSVETGADAIINLATSPALEGRSGRYFDGQRESRADAQAYDEKARHRLRDLSLELIGHASSASREQHS</sequence>
<evidence type="ECO:0000313" key="4">
    <source>
        <dbReference type="Proteomes" id="UP000182888"/>
    </source>
</evidence>
<dbReference type="Pfam" id="PF00106">
    <property type="entry name" value="adh_short"/>
    <property type="match status" value="1"/>
</dbReference>
<comment type="similarity">
    <text evidence="2">Belongs to the short-chain dehydrogenases/reductases (SDR) family.</text>
</comment>
<proteinExistence type="inferred from homology"/>
<evidence type="ECO:0000256" key="2">
    <source>
        <dbReference type="RuleBase" id="RU000363"/>
    </source>
</evidence>
<dbReference type="AlphaFoldDB" id="A0A0K2VP60"/>
<dbReference type="PANTHER" id="PTHR43157">
    <property type="entry name" value="PHOSPHATIDYLINOSITOL-GLYCAN BIOSYNTHESIS CLASS F PROTEIN-RELATED"/>
    <property type="match status" value="1"/>
</dbReference>
<dbReference type="PANTHER" id="PTHR43157:SF31">
    <property type="entry name" value="PHOSPHATIDYLINOSITOL-GLYCAN BIOSYNTHESIS CLASS F PROTEIN"/>
    <property type="match status" value="1"/>
</dbReference>
<reference evidence="4" key="1">
    <citation type="submission" date="2014-08" db="EMBL/GenBank/DDBJ databases">
        <authorList>
            <person name="Edwards T."/>
        </authorList>
    </citation>
    <scope>NUCLEOTIDE SEQUENCE [LARGE SCALE GENOMIC DNA]</scope>
</reference>
<name>A0A0K2VP60_MESPL</name>
<keyword evidence="1" id="KW-0560">Oxidoreductase</keyword>
<accession>A0A0K2VP60</accession>
<dbReference type="PRINTS" id="PR00080">
    <property type="entry name" value="SDRFAMILY"/>
</dbReference>
<dbReference type="InterPro" id="IPR002347">
    <property type="entry name" value="SDR_fam"/>
</dbReference>
<dbReference type="InterPro" id="IPR036291">
    <property type="entry name" value="NAD(P)-bd_dom_sf"/>
</dbReference>
<gene>
    <name evidence="3" type="ORF">MPL1032_110040</name>
</gene>
<dbReference type="CDD" id="cd05327">
    <property type="entry name" value="retinol-DH_like_SDR_c_like"/>
    <property type="match status" value="1"/>
</dbReference>
<evidence type="ECO:0000256" key="1">
    <source>
        <dbReference type="ARBA" id="ARBA00023002"/>
    </source>
</evidence>
<dbReference type="Gene3D" id="3.40.50.720">
    <property type="entry name" value="NAD(P)-binding Rossmann-like Domain"/>
    <property type="match status" value="1"/>
</dbReference>
<organism evidence="3 4">
    <name type="scientific">Mesorhizobium plurifarium</name>
    <dbReference type="NCBI Taxonomy" id="69974"/>
    <lineage>
        <taxon>Bacteria</taxon>
        <taxon>Pseudomonadati</taxon>
        <taxon>Pseudomonadota</taxon>
        <taxon>Alphaproteobacteria</taxon>
        <taxon>Hyphomicrobiales</taxon>
        <taxon>Phyllobacteriaceae</taxon>
        <taxon>Mesorhizobium</taxon>
    </lineage>
</organism>
<dbReference type="EMBL" id="CCND01000003">
    <property type="protein sequence ID" value="CDX50295.1"/>
    <property type="molecule type" value="Genomic_DNA"/>
</dbReference>
<protein>
    <submittedName>
        <fullName evidence="3">Short-chain dehydrogenase/reductase SDR</fullName>
    </submittedName>
</protein>